<evidence type="ECO:0000256" key="13">
    <source>
        <dbReference type="ARBA" id="ARBA00023125"/>
    </source>
</evidence>
<feature type="compositionally biased region" description="Polar residues" evidence="18">
    <location>
        <begin position="1"/>
        <end position="12"/>
    </location>
</feature>
<keyword evidence="7" id="KW-0547">Nucleotide-binding</keyword>
<dbReference type="Pfam" id="PF06465">
    <property type="entry name" value="DUF1087"/>
    <property type="match status" value="1"/>
</dbReference>
<dbReference type="EMBL" id="CAJHJT010000034">
    <property type="protein sequence ID" value="CAD7006143.1"/>
    <property type="molecule type" value="Genomic_DNA"/>
</dbReference>
<dbReference type="PANTHER" id="PTHR45623">
    <property type="entry name" value="CHROMODOMAIN-HELICASE-DNA-BINDING PROTEIN 3-RELATED-RELATED"/>
    <property type="match status" value="1"/>
</dbReference>
<feature type="compositionally biased region" description="Basic residues" evidence="18">
    <location>
        <begin position="243"/>
        <end position="260"/>
    </location>
</feature>
<evidence type="ECO:0000259" key="19">
    <source>
        <dbReference type="PROSITE" id="PS50013"/>
    </source>
</evidence>
<dbReference type="InterPro" id="IPR016197">
    <property type="entry name" value="Chromo-like_dom_sf"/>
</dbReference>
<dbReference type="SMART" id="SM00249">
    <property type="entry name" value="PHD"/>
    <property type="match status" value="2"/>
</dbReference>
<feature type="region of interest" description="Disordered" evidence="18">
    <location>
        <begin position="1"/>
        <end position="126"/>
    </location>
</feature>
<dbReference type="Proteomes" id="UP000606786">
    <property type="component" value="Unassembled WGS sequence"/>
</dbReference>
<dbReference type="GO" id="GO:0005634">
    <property type="term" value="C:nucleus"/>
    <property type="evidence" value="ECO:0007669"/>
    <property type="project" value="UniProtKB-SubCell"/>
</dbReference>
<evidence type="ECO:0000313" key="24">
    <source>
        <dbReference type="Proteomes" id="UP000606786"/>
    </source>
</evidence>
<keyword evidence="24" id="KW-1185">Reference proteome</keyword>
<evidence type="ECO:0000256" key="15">
    <source>
        <dbReference type="ARBA" id="ARBA00023242"/>
    </source>
</evidence>
<evidence type="ECO:0000259" key="21">
    <source>
        <dbReference type="PROSITE" id="PS51192"/>
    </source>
</evidence>
<dbReference type="PROSITE" id="PS51194">
    <property type="entry name" value="HELICASE_CTER"/>
    <property type="match status" value="1"/>
</dbReference>
<feature type="region of interest" description="Disordered" evidence="18">
    <location>
        <begin position="1303"/>
        <end position="1387"/>
    </location>
</feature>
<dbReference type="Pfam" id="PF00385">
    <property type="entry name" value="Chromo"/>
    <property type="match status" value="1"/>
</dbReference>
<dbReference type="InterPro" id="IPR009463">
    <property type="entry name" value="DUF1087"/>
</dbReference>
<dbReference type="GO" id="GO:0008270">
    <property type="term" value="F:zinc ion binding"/>
    <property type="evidence" value="ECO:0007669"/>
    <property type="project" value="UniProtKB-KW"/>
</dbReference>
<feature type="compositionally biased region" description="Acidic residues" evidence="18">
    <location>
        <begin position="224"/>
        <end position="238"/>
    </location>
</feature>
<reference evidence="23" key="1">
    <citation type="submission" date="2020-11" db="EMBL/GenBank/DDBJ databases">
        <authorList>
            <person name="Whitehead M."/>
        </authorList>
    </citation>
    <scope>NUCLEOTIDE SEQUENCE</scope>
    <source>
        <strain evidence="23">EGII</strain>
    </source>
</reference>
<evidence type="ECO:0000256" key="14">
    <source>
        <dbReference type="ARBA" id="ARBA00023163"/>
    </source>
</evidence>
<evidence type="ECO:0000259" key="20">
    <source>
        <dbReference type="PROSITE" id="PS50016"/>
    </source>
</evidence>
<dbReference type="InterPro" id="IPR001650">
    <property type="entry name" value="Helicase_C-like"/>
</dbReference>
<evidence type="ECO:0000256" key="11">
    <source>
        <dbReference type="ARBA" id="ARBA00022840"/>
    </source>
</evidence>
<dbReference type="PROSITE" id="PS50013">
    <property type="entry name" value="CHROMO_2"/>
    <property type="match status" value="2"/>
</dbReference>
<dbReference type="InterPro" id="IPR038718">
    <property type="entry name" value="SNF2-like_sf"/>
</dbReference>
<evidence type="ECO:0000313" key="23">
    <source>
        <dbReference type="EMBL" id="CAD7006143.1"/>
    </source>
</evidence>
<dbReference type="InterPro" id="IPR012958">
    <property type="entry name" value="CHD_N"/>
</dbReference>
<evidence type="ECO:0000256" key="10">
    <source>
        <dbReference type="ARBA" id="ARBA00022833"/>
    </source>
</evidence>
<feature type="compositionally biased region" description="Basic and acidic residues" evidence="18">
    <location>
        <begin position="1661"/>
        <end position="1688"/>
    </location>
</feature>
<dbReference type="FunFam" id="3.40.50.10810:FF:000001">
    <property type="entry name" value="chromodomain-helicase-DNA-binding protein 3 isoform X1"/>
    <property type="match status" value="1"/>
</dbReference>
<dbReference type="CDD" id="cd00084">
    <property type="entry name" value="HMG-box_SF"/>
    <property type="match status" value="1"/>
</dbReference>
<dbReference type="InterPro" id="IPR001965">
    <property type="entry name" value="Znf_PHD"/>
</dbReference>
<dbReference type="PROSITE" id="PS00690">
    <property type="entry name" value="DEAH_ATP_HELICASE"/>
    <property type="match status" value="1"/>
</dbReference>
<feature type="compositionally biased region" description="Low complexity" evidence="18">
    <location>
        <begin position="1713"/>
        <end position="1723"/>
    </location>
</feature>
<feature type="domain" description="Helicase ATP-binding" evidence="21">
    <location>
        <begin position="731"/>
        <end position="913"/>
    </location>
</feature>
<name>A0A811V934_CERCA</name>
<dbReference type="CDD" id="cd18793">
    <property type="entry name" value="SF2_C_SNF"/>
    <property type="match status" value="1"/>
</dbReference>
<dbReference type="InterPro" id="IPR000953">
    <property type="entry name" value="Chromo/chromo_shadow_dom"/>
</dbReference>
<organism evidence="23 24">
    <name type="scientific">Ceratitis capitata</name>
    <name type="common">Mediterranean fruit fly</name>
    <name type="synonym">Tephritis capitata</name>
    <dbReference type="NCBI Taxonomy" id="7213"/>
    <lineage>
        <taxon>Eukaryota</taxon>
        <taxon>Metazoa</taxon>
        <taxon>Ecdysozoa</taxon>
        <taxon>Arthropoda</taxon>
        <taxon>Hexapoda</taxon>
        <taxon>Insecta</taxon>
        <taxon>Pterygota</taxon>
        <taxon>Neoptera</taxon>
        <taxon>Endopterygota</taxon>
        <taxon>Diptera</taxon>
        <taxon>Brachycera</taxon>
        <taxon>Muscomorpha</taxon>
        <taxon>Tephritoidea</taxon>
        <taxon>Tephritidae</taxon>
        <taxon>Ceratitis</taxon>
        <taxon>Ceratitis</taxon>
    </lineage>
</organism>
<comment type="caution">
    <text evidence="23">The sequence shown here is derived from an EMBL/GenBank/DDBJ whole genome shotgun (WGS) entry which is preliminary data.</text>
</comment>
<dbReference type="CDD" id="cd18662">
    <property type="entry name" value="CD2_tandem_CHD3-4_like"/>
    <property type="match status" value="1"/>
</dbReference>
<dbReference type="InterPro" id="IPR013083">
    <property type="entry name" value="Znf_RING/FYVE/PHD"/>
</dbReference>
<dbReference type="GO" id="GO:0016887">
    <property type="term" value="F:ATP hydrolysis activity"/>
    <property type="evidence" value="ECO:0007669"/>
    <property type="project" value="TreeGrafter"/>
</dbReference>
<feature type="compositionally biased region" description="Low complexity" evidence="18">
    <location>
        <begin position="1548"/>
        <end position="1562"/>
    </location>
</feature>
<dbReference type="Pfam" id="PF08073">
    <property type="entry name" value="CHDNT"/>
    <property type="match status" value="1"/>
</dbReference>
<dbReference type="Gene3D" id="2.40.50.40">
    <property type="match status" value="2"/>
</dbReference>
<dbReference type="Pfam" id="PF08074">
    <property type="entry name" value="CHDCT2"/>
    <property type="match status" value="1"/>
</dbReference>
<dbReference type="InterPro" id="IPR012957">
    <property type="entry name" value="CHD_C2"/>
</dbReference>
<evidence type="ECO:0000256" key="4">
    <source>
        <dbReference type="ARBA" id="ARBA00022553"/>
    </source>
</evidence>
<dbReference type="GO" id="GO:0034728">
    <property type="term" value="P:nucleosome organization"/>
    <property type="evidence" value="ECO:0007669"/>
    <property type="project" value="UniProtKB-ARBA"/>
</dbReference>
<dbReference type="InterPro" id="IPR049730">
    <property type="entry name" value="SNF2/RAD54-like_C"/>
</dbReference>
<feature type="compositionally biased region" description="Basic and acidic residues" evidence="18">
    <location>
        <begin position="1620"/>
        <end position="1654"/>
    </location>
</feature>
<comment type="similarity">
    <text evidence="3">Belongs to the SNF2/RAD54 helicase family.</text>
</comment>
<dbReference type="CDD" id="cd18667">
    <property type="entry name" value="CD1_tandem_CHD3-4_like"/>
    <property type="match status" value="1"/>
</dbReference>
<keyword evidence="6" id="KW-0677">Repeat</keyword>
<dbReference type="SUPFAM" id="SSF52540">
    <property type="entry name" value="P-loop containing nucleoside triphosphate hydrolases"/>
    <property type="match status" value="2"/>
</dbReference>
<evidence type="ECO:0000256" key="3">
    <source>
        <dbReference type="ARBA" id="ARBA00007025"/>
    </source>
</evidence>
<dbReference type="Gene3D" id="3.40.50.300">
    <property type="entry name" value="P-loop containing nucleotide triphosphate hydrolases"/>
    <property type="match status" value="1"/>
</dbReference>
<proteinExistence type="inferred from homology"/>
<feature type="domain" description="PHD-type" evidence="20">
    <location>
        <begin position="366"/>
        <end position="413"/>
    </location>
</feature>
<dbReference type="GO" id="GO:0005524">
    <property type="term" value="F:ATP binding"/>
    <property type="evidence" value="ECO:0007669"/>
    <property type="project" value="UniProtKB-KW"/>
</dbReference>
<dbReference type="InterPro" id="IPR002464">
    <property type="entry name" value="DNA/RNA_helicase_DEAH_CS"/>
</dbReference>
<evidence type="ECO:0000256" key="17">
    <source>
        <dbReference type="PROSITE-ProRule" id="PRU00146"/>
    </source>
</evidence>
<dbReference type="PROSITE" id="PS51192">
    <property type="entry name" value="HELICASE_ATP_BIND_1"/>
    <property type="match status" value="1"/>
</dbReference>
<dbReference type="SMART" id="SM00487">
    <property type="entry name" value="DEXDc"/>
    <property type="match status" value="1"/>
</dbReference>
<dbReference type="InterPro" id="IPR014001">
    <property type="entry name" value="Helicase_ATP-bd"/>
</dbReference>
<evidence type="ECO:0000256" key="12">
    <source>
        <dbReference type="ARBA" id="ARBA00023015"/>
    </source>
</evidence>
<dbReference type="CDD" id="cd15532">
    <property type="entry name" value="PHD2_CHD_II"/>
    <property type="match status" value="1"/>
</dbReference>
<evidence type="ECO:0000256" key="7">
    <source>
        <dbReference type="ARBA" id="ARBA00022741"/>
    </source>
</evidence>
<dbReference type="SMART" id="SM00490">
    <property type="entry name" value="HELICc"/>
    <property type="match status" value="1"/>
</dbReference>
<keyword evidence="13" id="KW-0238">DNA-binding</keyword>
<dbReference type="SUPFAM" id="SSF54160">
    <property type="entry name" value="Chromo domain-like"/>
    <property type="match status" value="2"/>
</dbReference>
<dbReference type="InterPro" id="IPR011011">
    <property type="entry name" value="Znf_FYVE_PHD"/>
</dbReference>
<dbReference type="Pfam" id="PF00176">
    <property type="entry name" value="SNF2-rel_dom"/>
    <property type="match status" value="1"/>
</dbReference>
<keyword evidence="9" id="KW-0378">Hydrolase</keyword>
<evidence type="ECO:0000256" key="16">
    <source>
        <dbReference type="ARBA" id="ARBA00049360"/>
    </source>
</evidence>
<keyword evidence="8 17" id="KW-0863">Zinc-finger</keyword>
<dbReference type="FunFam" id="2.40.50.40:FF:000042">
    <property type="entry name" value="Chromodomain-helicase-DNA-binding protein Mi-2 homolog"/>
    <property type="match status" value="1"/>
</dbReference>
<dbReference type="SMART" id="SM00298">
    <property type="entry name" value="CHROMO"/>
    <property type="match status" value="2"/>
</dbReference>
<keyword evidence="5" id="KW-0479">Metal-binding</keyword>
<evidence type="ECO:0000256" key="2">
    <source>
        <dbReference type="ARBA" id="ARBA00004286"/>
    </source>
</evidence>
<evidence type="ECO:0000256" key="1">
    <source>
        <dbReference type="ARBA" id="ARBA00004123"/>
    </source>
</evidence>
<feature type="compositionally biased region" description="Basic and acidic residues" evidence="18">
    <location>
        <begin position="287"/>
        <end position="320"/>
    </location>
</feature>
<dbReference type="FunFam" id="3.40.50.300:FF:000015">
    <property type="entry name" value="chromodomain-helicase-DNA-binding protein 9 isoform X1"/>
    <property type="match status" value="1"/>
</dbReference>
<keyword evidence="11" id="KW-0067">ATP-binding</keyword>
<feature type="region of interest" description="Disordered" evidence="18">
    <location>
        <begin position="660"/>
        <end position="702"/>
    </location>
</feature>
<dbReference type="GO" id="GO:0042393">
    <property type="term" value="F:histone binding"/>
    <property type="evidence" value="ECO:0007669"/>
    <property type="project" value="TreeGrafter"/>
</dbReference>
<dbReference type="OrthoDB" id="5857104at2759"/>
<feature type="compositionally biased region" description="Basic and acidic residues" evidence="18">
    <location>
        <begin position="1701"/>
        <end position="1711"/>
    </location>
</feature>
<sequence length="2001" mass="226551">MYFSTHTVYSQLNKEEEALDESAQVAELSNDSDAPLKPNNDEDDDYDPDDNRKKKKGKKRKTKKGEEKGRKKKKRRKNDSDDDSDFMQHDEEVDYGSTTKRGRKRKEAEKASTKEKESNSSGMPSVEDVCFAFDVTDVEIQYSESDMQNITSYKSFTQHVRPILQKENPKIPAPKLMMLVAAKWREFCEANPNLQANQGRSTGGEEAEEPRSSRSSRNEKPDDIYEEEEEEEDEEEEKETSRSRRKRGGRSSSKKGRRAGKVPTLKIKFGKRKRGSSDEDQDASGASERDSDLEFEKMLQKSDESTDEKEAPAPAEKVEAPVDDATAAPVVRKKAKTKIGNKFKKKKKMKTTSRFPDGEEGEHEHQDYCEVCQQGGEIILCDTCPRAYHLVCLEPELDEAPEGKWSCPHCEADGGAAEEEDDDEHQEFCRVCKDGGELLCCDSCPSAYHTFCLNPPLDTIPDGDWKCPRCSCPPLSGKAEKIITWRWNELNEPSTSKKAKPTRMREYFVKWHNMSYWHCEWVSEVQMDVHHPLMIRSYQRKYDMEEPPKFEESLDEADSRFQRIQRHKAKGGIQVEDENEEYKKDLEERFYRNGVKPEWLIVQRVINHRTTRDGTTMYLVKWRDLPYDKSTWEDETDDIPGLKQAIDYYQDLRLACTSESSTSRVGKKGKKGRRSKVKELEDEERVQRRFTPPPEKPTTDLKKKYEGQPQFLEETGMQLHPYQIEGINWLRYSWGQGIDTILADEMGLGKTIQTVTFLYSLYKEGHCKGPFLVAVPLSTIINWEREFELWAPDFYCITYVGDKDSRAVIRENELTFEEGAIRGGKASRLRTTQFKFNVLLTSYELISMDAACLGSIDWAVLVVDEAHRLKSNQSKFFRILNSYNIAYRMLLTGTPLQNNLEELFHLLNFLSRDKFSDLNAFQNEFADVSKEEQVKRLHEMLGPHMLRRLKADVLKNMPSKSEFIVRVELSAMQKKFYKFILTKNYEALNSKSGGNSCSLINVMMDLKKCCNHPYLFPSAAEEATTTAGGMYEINSLIKAAGKLVLLSKMLKQLKEQGHRVLIFSQMTKMLDILEDFLEGEGYKYERIDGGITGNLRQEAIDRFNAPGAQQFVFLLSTRAGGLGINLATADTVIIYDSDWNPHNDIQAFSRAHRIGQANKVMIYRFVTRNSVEERVTQVAKRKMMLTHLVVRPGMGGKGANFTKQELDDILRFGTEELFKEDDKEEAIHYDDKAVAELLDRSNRGIEEKESWANEYLSSFKVASYATKEEDEEEETEIIKQEAENSDPAYWVKLLRHHYEQHQEDVSRTLGKGKRVRKQVNYTDGGVVPADTTRDDGNWQDNASEYNSDYSAGSDEDGGDDDFDEQNGGADGRKAKRRMERRDDRPLPPLLARVGGNIEVLGFNARQRKSFLNAIMRFGMPPQDAFNSQWLVRDLRGKSERNFKAYVSLFMRHLCEPGADNAETFADGVPREGLSRQHVLTRIGVMSLIRKKVQEFEHINGYYSMPELILKPCEPVRGQLGGPKIVDGQTVVGGAVETEGSKATEDKSATTSTSATPATSAAPSPAPVSEKGEDKLSAAGTTATNDDIKKETESGGDKEQKPETSGEPKDEQKVEGSGNDVKFEKQDEKDKTGADLSKDIKVETGESGDVKKEGSESGNGAKDVKDSKEDANKTVKEDGKPEQKPKDEPTTTIIDDDDDDVMIVKEDGELEKPSTSASNASNSAKDQKPKIEESLEVLKRKFMFNIADGGFTELHTLWLNEEKAAVPGREYEIWHRRHDYWLLAGIVTHGYGRWQDIQNDIRFAIINEPFKMDVGKGNFLEIKNKFLARRFKLLEQALVIEEQLRRAAFLNLAQDPNHPAMSLNARFAEVECLAESHQHLSKESLAGNKPANAVLHKVLNQLEELLSDMKSDVSRLPATLARIPPVAQRLQMSERSILSRLAATAGNASNAAQLMAQFPAGFQGTTLPAFAGGPAGNFSAFRPQFSVPGQLSTTSSGTPTNN</sequence>
<dbReference type="Gene3D" id="3.30.40.10">
    <property type="entry name" value="Zinc/RING finger domain, C3HC4 (zinc finger)"/>
    <property type="match status" value="2"/>
</dbReference>
<feature type="region of interest" description="Disordered" evidence="18">
    <location>
        <begin position="192"/>
        <end position="335"/>
    </location>
</feature>
<dbReference type="PROSITE" id="PS50016">
    <property type="entry name" value="ZF_PHD_2"/>
    <property type="match status" value="2"/>
</dbReference>
<dbReference type="Gene3D" id="3.40.50.10810">
    <property type="entry name" value="Tandem AAA-ATPase domain"/>
    <property type="match status" value="1"/>
</dbReference>
<feature type="compositionally biased region" description="Basic and acidic residues" evidence="18">
    <location>
        <begin position="209"/>
        <end position="223"/>
    </location>
</feature>
<evidence type="ECO:0000256" key="18">
    <source>
        <dbReference type="SAM" id="MobiDB-lite"/>
    </source>
</evidence>
<feature type="compositionally biased region" description="Basic and acidic residues" evidence="18">
    <location>
        <begin position="1538"/>
        <end position="1547"/>
    </location>
</feature>
<feature type="domain" description="Helicase C-terminal" evidence="22">
    <location>
        <begin position="1045"/>
        <end position="1207"/>
    </location>
</feature>
<dbReference type="InterPro" id="IPR009462">
    <property type="entry name" value="CHD_II_SANT-like"/>
</dbReference>
<protein>
    <submittedName>
        <fullName evidence="23">(Mediterranean fruit fly) hypothetical protein</fullName>
    </submittedName>
</protein>
<keyword evidence="4" id="KW-0597">Phosphoprotein</keyword>
<dbReference type="PANTHER" id="PTHR45623:SF17">
    <property type="entry name" value="CHROMODOMAIN-HELICASE-DNA-BINDING PROTEIN 3-RELATED"/>
    <property type="match status" value="1"/>
</dbReference>
<comment type="subcellular location">
    <subcellularLocation>
        <location evidence="2">Chromosome</location>
    </subcellularLocation>
    <subcellularLocation>
        <location evidence="1">Nucleus</location>
    </subcellularLocation>
</comment>
<feature type="domain" description="PHD-type" evidence="20">
    <location>
        <begin position="426"/>
        <end position="473"/>
    </location>
</feature>
<comment type="catalytic activity">
    <reaction evidence="16">
        <text>ATP + H2O = ADP + phosphate + H(+)</text>
        <dbReference type="Rhea" id="RHEA:13065"/>
        <dbReference type="ChEBI" id="CHEBI:15377"/>
        <dbReference type="ChEBI" id="CHEBI:15378"/>
        <dbReference type="ChEBI" id="CHEBI:30616"/>
        <dbReference type="ChEBI" id="CHEBI:43474"/>
        <dbReference type="ChEBI" id="CHEBI:456216"/>
    </reaction>
</comment>
<dbReference type="FunFam" id="1.10.10.60:FF:000037">
    <property type="entry name" value="chromodomain-helicase-DNA-binding protein 3 isoform X1"/>
    <property type="match status" value="1"/>
</dbReference>
<dbReference type="InterPro" id="IPR027417">
    <property type="entry name" value="P-loop_NTPase"/>
</dbReference>
<dbReference type="InterPro" id="IPR019787">
    <property type="entry name" value="Znf_PHD-finger"/>
</dbReference>
<dbReference type="InterPro" id="IPR000330">
    <property type="entry name" value="SNF2_N"/>
</dbReference>
<dbReference type="CDD" id="cd17994">
    <property type="entry name" value="DEXHc_CHD3_4_5"/>
    <property type="match status" value="1"/>
</dbReference>
<evidence type="ECO:0000256" key="9">
    <source>
        <dbReference type="ARBA" id="ARBA00022801"/>
    </source>
</evidence>
<evidence type="ECO:0000256" key="5">
    <source>
        <dbReference type="ARBA" id="ARBA00022723"/>
    </source>
</evidence>
<dbReference type="GO" id="GO:0003677">
    <property type="term" value="F:DNA binding"/>
    <property type="evidence" value="ECO:0007669"/>
    <property type="project" value="UniProtKB-KW"/>
</dbReference>
<dbReference type="Pfam" id="PF00271">
    <property type="entry name" value="Helicase_C"/>
    <property type="match status" value="1"/>
</dbReference>
<evidence type="ECO:0000259" key="22">
    <source>
        <dbReference type="PROSITE" id="PS51194"/>
    </source>
</evidence>
<feature type="compositionally biased region" description="Basic residues" evidence="18">
    <location>
        <begin position="665"/>
        <end position="676"/>
    </location>
</feature>
<keyword evidence="10" id="KW-0862">Zinc</keyword>
<dbReference type="PROSITE" id="PS01359">
    <property type="entry name" value="ZF_PHD_1"/>
    <property type="match status" value="1"/>
</dbReference>
<feature type="compositionally biased region" description="Basic and acidic residues" evidence="18">
    <location>
        <begin position="1585"/>
        <end position="1613"/>
    </location>
</feature>
<feature type="domain" description="Chromo" evidence="19">
    <location>
        <begin position="477"/>
        <end position="550"/>
    </location>
</feature>
<dbReference type="Gene3D" id="1.10.10.60">
    <property type="entry name" value="Homeodomain-like"/>
    <property type="match status" value="1"/>
</dbReference>
<dbReference type="GO" id="GO:0000791">
    <property type="term" value="C:euchromatin"/>
    <property type="evidence" value="ECO:0007669"/>
    <property type="project" value="UniProtKB-ARBA"/>
</dbReference>
<dbReference type="GO" id="GO:0003682">
    <property type="term" value="F:chromatin binding"/>
    <property type="evidence" value="ECO:0007669"/>
    <property type="project" value="TreeGrafter"/>
</dbReference>
<feature type="compositionally biased region" description="Basic and acidic residues" evidence="18">
    <location>
        <begin position="106"/>
        <end position="118"/>
    </location>
</feature>
<dbReference type="InterPro" id="IPR023780">
    <property type="entry name" value="Chromo_domain"/>
</dbReference>
<feature type="region of interest" description="Disordered" evidence="18">
    <location>
        <begin position="1537"/>
        <end position="1728"/>
    </location>
</feature>
<feature type="compositionally biased region" description="Acidic residues" evidence="18">
    <location>
        <begin position="1353"/>
        <end position="1364"/>
    </location>
</feature>
<dbReference type="GO" id="GO:0140658">
    <property type="term" value="F:ATP-dependent chromatin remodeler activity"/>
    <property type="evidence" value="ECO:0007669"/>
    <property type="project" value="TreeGrafter"/>
</dbReference>
<dbReference type="FunFam" id="3.30.40.10:FF:000001">
    <property type="entry name" value="chromodomain-helicase-DNA-binding protein 3 isoform X1"/>
    <property type="match status" value="1"/>
</dbReference>
<keyword evidence="15" id="KW-0539">Nucleus</keyword>
<accession>A0A811V934</accession>
<dbReference type="Pfam" id="PF00628">
    <property type="entry name" value="PHD"/>
    <property type="match status" value="2"/>
</dbReference>
<keyword evidence="12" id="KW-0805">Transcription regulation</keyword>
<dbReference type="SUPFAM" id="SSF57903">
    <property type="entry name" value="FYVE/PHD zinc finger"/>
    <property type="match status" value="1"/>
</dbReference>
<gene>
    <name evidence="23" type="ORF">CCAP1982_LOCUS14471</name>
</gene>
<evidence type="ECO:0000256" key="6">
    <source>
        <dbReference type="ARBA" id="ARBA00022737"/>
    </source>
</evidence>
<evidence type="ECO:0000256" key="8">
    <source>
        <dbReference type="ARBA" id="ARBA00022771"/>
    </source>
</evidence>
<dbReference type="SMART" id="SM01147">
    <property type="entry name" value="DUF1087"/>
    <property type="match status" value="1"/>
</dbReference>
<dbReference type="Pfam" id="PF06461">
    <property type="entry name" value="CHDII_SANT-like"/>
    <property type="match status" value="1"/>
</dbReference>
<dbReference type="CDD" id="cd15531">
    <property type="entry name" value="PHD1_CHD_II"/>
    <property type="match status" value="1"/>
</dbReference>
<feature type="domain" description="Chromo" evidence="19">
    <location>
        <begin position="600"/>
        <end position="661"/>
    </location>
</feature>
<dbReference type="InterPro" id="IPR019786">
    <property type="entry name" value="Zinc_finger_PHD-type_CS"/>
</dbReference>
<keyword evidence="14" id="KW-0804">Transcription</keyword>
<dbReference type="SMART" id="SM01146">
    <property type="entry name" value="DUF1086"/>
    <property type="match status" value="1"/>
</dbReference>
<feature type="compositionally biased region" description="Basic residues" evidence="18">
    <location>
        <begin position="53"/>
        <end position="63"/>
    </location>
</feature>